<dbReference type="InterPro" id="IPR006143">
    <property type="entry name" value="RND_pump_MFP"/>
</dbReference>
<dbReference type="InterPro" id="IPR058792">
    <property type="entry name" value="Beta-barrel_RND_2"/>
</dbReference>
<organism evidence="4 5">
    <name type="scientific">Caldovatus sediminis</name>
    <dbReference type="NCBI Taxonomy" id="2041189"/>
    <lineage>
        <taxon>Bacteria</taxon>
        <taxon>Pseudomonadati</taxon>
        <taxon>Pseudomonadota</taxon>
        <taxon>Alphaproteobacteria</taxon>
        <taxon>Acetobacterales</taxon>
        <taxon>Roseomonadaceae</taxon>
        <taxon>Caldovatus</taxon>
    </lineage>
</organism>
<dbReference type="Pfam" id="PF25954">
    <property type="entry name" value="Beta-barrel_RND_2"/>
    <property type="match status" value="1"/>
</dbReference>
<dbReference type="SUPFAM" id="SSF111369">
    <property type="entry name" value="HlyD-like secretion proteins"/>
    <property type="match status" value="1"/>
</dbReference>
<reference evidence="4 5" key="1">
    <citation type="journal article" date="2014" name="Int. J. Syst. Evol. Microbiol.">
        <title>Complete genome sequence of Corynebacterium casei LMG S-19264T (=DSM 44701T), isolated from a smear-ripened cheese.</title>
        <authorList>
            <consortium name="US DOE Joint Genome Institute (JGI-PGF)"/>
            <person name="Walter F."/>
            <person name="Albersmeier A."/>
            <person name="Kalinowski J."/>
            <person name="Ruckert C."/>
        </authorList>
    </citation>
    <scope>NUCLEOTIDE SEQUENCE [LARGE SCALE GENOMIC DNA]</scope>
    <source>
        <strain evidence="4 5">CGMCC 1.16330</strain>
    </source>
</reference>
<evidence type="ECO:0000313" key="4">
    <source>
        <dbReference type="EMBL" id="GGG40650.1"/>
    </source>
</evidence>
<keyword evidence="5" id="KW-1185">Reference proteome</keyword>
<proteinExistence type="inferred from homology"/>
<accession>A0A8J3ED99</accession>
<sequence>MRRSVPILLALLLVAAAVGGGAWALRARPLELPVAVEERDVPIRVFGLGTVEARVLSRVGFEVAGTLVAVEADHGDRVAAGAVLARLNPASQEARVARAEAQLENAEAQQLRVAAAYERAQVLARQRAATAQRRRELAARGNAPLETAEQAETEAAAAQADLAVARADLAVARAALADARAALLAERTALAKHVLTAPFDAVVIARHREPGAALAPGEAVFTLVEPGSLWALVYVDEGRAGAIREGQPAEVRLRSLPGETFAARVARIGLESDRVTEERRVNLRCERCPPQPILGEQITAEIETGRLPAARLVPEAAIEGFDGAAGRVWTIEGGALARREVRFLARTLDARAALDPASLPAGAEVVTRPVPGMREGRAARAAGARP</sequence>
<name>A0A8J3ED99_9PROT</name>
<feature type="coiled-coil region" evidence="2">
    <location>
        <begin position="89"/>
        <end position="116"/>
    </location>
</feature>
<dbReference type="Gene3D" id="2.40.30.170">
    <property type="match status" value="1"/>
</dbReference>
<evidence type="ECO:0000256" key="1">
    <source>
        <dbReference type="ARBA" id="ARBA00009477"/>
    </source>
</evidence>
<keyword evidence="2" id="KW-0175">Coiled coil</keyword>
<protein>
    <submittedName>
        <fullName evidence="4">RND transporter</fullName>
    </submittedName>
</protein>
<comment type="similarity">
    <text evidence="1">Belongs to the membrane fusion protein (MFP) (TC 8.A.1) family.</text>
</comment>
<evidence type="ECO:0000313" key="5">
    <source>
        <dbReference type="Proteomes" id="UP000597507"/>
    </source>
</evidence>
<dbReference type="Gene3D" id="2.40.50.100">
    <property type="match status" value="1"/>
</dbReference>
<dbReference type="PANTHER" id="PTHR30469:SF15">
    <property type="entry name" value="HLYD FAMILY OF SECRETION PROTEINS"/>
    <property type="match status" value="1"/>
</dbReference>
<feature type="domain" description="CusB-like beta-barrel" evidence="3">
    <location>
        <begin position="229"/>
        <end position="279"/>
    </location>
</feature>
<evidence type="ECO:0000259" key="3">
    <source>
        <dbReference type="Pfam" id="PF25954"/>
    </source>
</evidence>
<dbReference type="PANTHER" id="PTHR30469">
    <property type="entry name" value="MULTIDRUG RESISTANCE PROTEIN MDTA"/>
    <property type="match status" value="1"/>
</dbReference>
<gene>
    <name evidence="4" type="ORF">GCM10010964_30350</name>
</gene>
<dbReference type="RefSeq" id="WP_188901685.1">
    <property type="nucleotide sequence ID" value="NZ_BMKS01000009.1"/>
</dbReference>
<dbReference type="GO" id="GO:0015562">
    <property type="term" value="F:efflux transmembrane transporter activity"/>
    <property type="evidence" value="ECO:0007669"/>
    <property type="project" value="TreeGrafter"/>
</dbReference>
<dbReference type="EMBL" id="BMKS01000009">
    <property type="protein sequence ID" value="GGG40650.1"/>
    <property type="molecule type" value="Genomic_DNA"/>
</dbReference>
<dbReference type="NCBIfam" id="TIGR01730">
    <property type="entry name" value="RND_mfp"/>
    <property type="match status" value="1"/>
</dbReference>
<evidence type="ECO:0000256" key="2">
    <source>
        <dbReference type="SAM" id="Coils"/>
    </source>
</evidence>
<dbReference type="GO" id="GO:1990281">
    <property type="term" value="C:efflux pump complex"/>
    <property type="evidence" value="ECO:0007669"/>
    <property type="project" value="TreeGrafter"/>
</dbReference>
<dbReference type="AlphaFoldDB" id="A0A8J3ED99"/>
<dbReference type="Proteomes" id="UP000597507">
    <property type="component" value="Unassembled WGS sequence"/>
</dbReference>
<comment type="caution">
    <text evidence="4">The sequence shown here is derived from an EMBL/GenBank/DDBJ whole genome shotgun (WGS) entry which is preliminary data.</text>
</comment>